<dbReference type="CDD" id="cd15886">
    <property type="entry name" value="SNARE_SEC9N"/>
    <property type="match status" value="1"/>
</dbReference>
<feature type="domain" description="T-SNARE coiled-coil homology" evidence="3">
    <location>
        <begin position="529"/>
        <end position="591"/>
    </location>
</feature>
<organism evidence="4 5">
    <name type="scientific">Cytospora paraplurivora</name>
    <dbReference type="NCBI Taxonomy" id="2898453"/>
    <lineage>
        <taxon>Eukaryota</taxon>
        <taxon>Fungi</taxon>
        <taxon>Dikarya</taxon>
        <taxon>Ascomycota</taxon>
        <taxon>Pezizomycotina</taxon>
        <taxon>Sordariomycetes</taxon>
        <taxon>Sordariomycetidae</taxon>
        <taxon>Diaporthales</taxon>
        <taxon>Cytosporaceae</taxon>
        <taxon>Cytospora</taxon>
    </lineage>
</organism>
<dbReference type="Gene3D" id="1.20.5.110">
    <property type="match status" value="2"/>
</dbReference>
<dbReference type="SUPFAM" id="SSF58038">
    <property type="entry name" value="SNARE fusion complex"/>
    <property type="match status" value="2"/>
</dbReference>
<dbReference type="PANTHER" id="PTHR19305">
    <property type="entry name" value="SYNAPTOSOMAL ASSOCIATED PROTEIN"/>
    <property type="match status" value="1"/>
</dbReference>
<dbReference type="GO" id="GO:0006906">
    <property type="term" value="P:vesicle fusion"/>
    <property type="evidence" value="ECO:0007669"/>
    <property type="project" value="TreeGrafter"/>
</dbReference>
<evidence type="ECO:0000313" key="5">
    <source>
        <dbReference type="Proteomes" id="UP001320245"/>
    </source>
</evidence>
<evidence type="ECO:0000256" key="1">
    <source>
        <dbReference type="ARBA" id="ARBA00009480"/>
    </source>
</evidence>
<dbReference type="SMART" id="SM00397">
    <property type="entry name" value="t_SNARE"/>
    <property type="match status" value="1"/>
</dbReference>
<dbReference type="GO" id="GO:0019905">
    <property type="term" value="F:syntaxin binding"/>
    <property type="evidence" value="ECO:0007669"/>
    <property type="project" value="TreeGrafter"/>
</dbReference>
<evidence type="ECO:0000256" key="2">
    <source>
        <dbReference type="SAM" id="MobiDB-lite"/>
    </source>
</evidence>
<dbReference type="PANTHER" id="PTHR19305:SF9">
    <property type="entry name" value="SYNAPTOSOMAL-ASSOCIATED PROTEIN 29"/>
    <property type="match status" value="1"/>
</dbReference>
<accession>A0AAN9YEY2</accession>
<feature type="compositionally biased region" description="Polar residues" evidence="2">
    <location>
        <begin position="303"/>
        <end position="316"/>
    </location>
</feature>
<dbReference type="Proteomes" id="UP001320245">
    <property type="component" value="Unassembled WGS sequence"/>
</dbReference>
<evidence type="ECO:0000259" key="3">
    <source>
        <dbReference type="PROSITE" id="PS50192"/>
    </source>
</evidence>
<dbReference type="GO" id="GO:0006887">
    <property type="term" value="P:exocytosis"/>
    <property type="evidence" value="ECO:0007669"/>
    <property type="project" value="TreeGrafter"/>
</dbReference>
<proteinExistence type="inferred from homology"/>
<protein>
    <submittedName>
        <fullName evidence="4">Protein transport protein S9 plasma membrane t-SNARE</fullName>
    </submittedName>
</protein>
<keyword evidence="5" id="KW-1185">Reference proteome</keyword>
<comment type="similarity">
    <text evidence="1">Belongs to the SNAP-25 family.</text>
</comment>
<dbReference type="InterPro" id="IPR000727">
    <property type="entry name" value="T_SNARE_dom"/>
</dbReference>
<dbReference type="PROSITE" id="PS50192">
    <property type="entry name" value="T_SNARE"/>
    <property type="match status" value="1"/>
</dbReference>
<dbReference type="AlphaFoldDB" id="A0AAN9YEY2"/>
<feature type="compositionally biased region" description="Basic residues" evidence="2">
    <location>
        <begin position="143"/>
        <end position="152"/>
    </location>
</feature>
<gene>
    <name evidence="4" type="primary">SEC9</name>
    <name evidence="4" type="ORF">SLS53_006487</name>
</gene>
<dbReference type="GO" id="GO:0005886">
    <property type="term" value="C:plasma membrane"/>
    <property type="evidence" value="ECO:0007669"/>
    <property type="project" value="TreeGrafter"/>
</dbReference>
<feature type="compositionally biased region" description="Basic and acidic residues" evidence="2">
    <location>
        <begin position="52"/>
        <end position="76"/>
    </location>
</feature>
<dbReference type="GO" id="GO:0005484">
    <property type="term" value="F:SNAP receptor activity"/>
    <property type="evidence" value="ECO:0007669"/>
    <property type="project" value="TreeGrafter"/>
</dbReference>
<feature type="compositionally biased region" description="Basic and acidic residues" evidence="2">
    <location>
        <begin position="153"/>
        <end position="162"/>
    </location>
</feature>
<sequence length="592" mass="64459">MPASTKSVPTAVDAWPLPSTEDDQINKVGPAAGQKLGRRRGAMDSRTALSEKTVDRQDTSDSDHDPIAGKEKELEVQPKPQPTRGEPVRDPPPAAAPSTTTVPTIRDTDNEKKRNKTKEKKKNQDTNANDANAHDISDSCLPFRHRGACHGPRKSDKGDKGGHIGLFQKLKMGLFSRKKNKSPEQANPYAAPITPYQQARAQLAQGPGPGPVDSGFSNSHVGSFPPSNPPPPYNQSPSVASSSSRFGDEKYGNQKGYGSTPYDNNNASAFKANGRGPGGYGGLEEDAGKNDLFGNAAGRYAGQQDSANGPSSSKPSLNGFDKDPAKAALLGHAQDRYNQPSQPGAAADEFDGYGAPRALTEEEQEELEVQAMKDETSALRKEGVASTNRTLAMSKQAIETARGTLARLGAQGDRLHHTETNLDAAAAKSRIAEDRTRELKTLNGSMFAVHVGNPFTAKRRQQEADDAVLERHRMERETRQATRKDAYAAQQGLEQTFMEFERKKRTKNIGSNRAERSKFIFDDDDGEAEADEDAIDENTEEIADDVSDLKVLATRMGEEISSQNKLIDRIADKSDLVDDHVRMNREKLSRIR</sequence>
<feature type="region of interest" description="Disordered" evidence="2">
    <location>
        <begin position="1"/>
        <end position="354"/>
    </location>
</feature>
<name>A0AAN9YEY2_9PEZI</name>
<dbReference type="CDD" id="cd15857">
    <property type="entry name" value="SNARE_SEC9C"/>
    <property type="match status" value="1"/>
</dbReference>
<dbReference type="EMBL" id="JAJSPL020000029">
    <property type="protein sequence ID" value="KAK7737414.1"/>
    <property type="molecule type" value="Genomic_DNA"/>
</dbReference>
<reference evidence="4 5" key="1">
    <citation type="journal article" date="2023" name="PLoS ONE">
        <title>Cytospora paraplurivora sp. nov. isolated from orchards with fruit tree decline syndrome in Ontario, Canada.</title>
        <authorList>
            <person name="Ilyukhin E."/>
            <person name="Nguyen H.D.T."/>
            <person name="Castle A.J."/>
            <person name="Ellouze W."/>
        </authorList>
    </citation>
    <scope>NUCLEOTIDE SEQUENCE [LARGE SCALE GENOMIC DNA]</scope>
    <source>
        <strain evidence="4 5">FDS-564</strain>
    </source>
</reference>
<comment type="caution">
    <text evidence="4">The sequence shown here is derived from an EMBL/GenBank/DDBJ whole genome shotgun (WGS) entry which is preliminary data.</text>
</comment>
<evidence type="ECO:0000313" key="4">
    <source>
        <dbReference type="EMBL" id="KAK7737414.1"/>
    </source>
</evidence>
<dbReference type="GO" id="GO:0031201">
    <property type="term" value="C:SNARE complex"/>
    <property type="evidence" value="ECO:0007669"/>
    <property type="project" value="TreeGrafter"/>
</dbReference>